<accession>A0A7S9D3F4</accession>
<evidence type="ECO:0000256" key="1">
    <source>
        <dbReference type="ARBA" id="ARBA00023015"/>
    </source>
</evidence>
<dbReference type="GO" id="GO:0003700">
    <property type="term" value="F:DNA-binding transcription factor activity"/>
    <property type="evidence" value="ECO:0007669"/>
    <property type="project" value="InterPro"/>
</dbReference>
<dbReference type="Proteomes" id="UP000594621">
    <property type="component" value="Chromosome"/>
</dbReference>
<keyword evidence="3" id="KW-0804">Transcription</keyword>
<protein>
    <submittedName>
        <fullName evidence="5">Helix-turn-helix transcriptional regulator</fullName>
    </submittedName>
</protein>
<gene>
    <name evidence="5" type="ORF">IC761_28280</name>
</gene>
<dbReference type="PROSITE" id="PS01124">
    <property type="entry name" value="HTH_ARAC_FAMILY_2"/>
    <property type="match status" value="1"/>
</dbReference>
<dbReference type="Pfam" id="PF12833">
    <property type="entry name" value="HTH_18"/>
    <property type="match status" value="1"/>
</dbReference>
<feature type="domain" description="HTH araC/xylS-type" evidence="4">
    <location>
        <begin position="151"/>
        <end position="249"/>
    </location>
</feature>
<evidence type="ECO:0000256" key="3">
    <source>
        <dbReference type="ARBA" id="ARBA00023163"/>
    </source>
</evidence>
<keyword evidence="2" id="KW-0238">DNA-binding</keyword>
<dbReference type="InterPro" id="IPR018062">
    <property type="entry name" value="HTH_AraC-typ_CS"/>
</dbReference>
<keyword evidence="6" id="KW-1185">Reference proteome</keyword>
<organism evidence="5 6">
    <name type="scientific">Bradyrhizobium commune</name>
    <dbReference type="NCBI Taxonomy" id="83627"/>
    <lineage>
        <taxon>Bacteria</taxon>
        <taxon>Pseudomonadati</taxon>
        <taxon>Pseudomonadota</taxon>
        <taxon>Alphaproteobacteria</taxon>
        <taxon>Hyphomicrobiales</taxon>
        <taxon>Nitrobacteraceae</taxon>
        <taxon>Bradyrhizobium</taxon>
    </lineage>
</organism>
<dbReference type="PANTHER" id="PTHR46796:SF6">
    <property type="entry name" value="ARAC SUBFAMILY"/>
    <property type="match status" value="1"/>
</dbReference>
<dbReference type="SUPFAM" id="SSF46689">
    <property type="entry name" value="Homeodomain-like"/>
    <property type="match status" value="2"/>
</dbReference>
<sequence length="253" mass="28616">MYHIGGSTSVSMFIKGVCQGTGSQHGSVTFRPHDLELESVRNGVFEMLHLYLDQDLINGYAQQNLTGTTMVDIDPLFAMRDPWLQGYFAMLVAEFELYGGIDNQAHSLLLDQTQQLLIRHLVHWHSNAMLRSRRATENLGAPHPLSPRRLRIVLDYIEANLTSEIGLADLAALTGLSTNHFIRAFRAATQRTPYGYLVERRLLRAREALRQDDLSIAEIALAAGFRNLSTLTNTFKRHHGMTPSAYRARLRDR</sequence>
<name>A0A7S9D3F4_9BRAD</name>
<dbReference type="InterPro" id="IPR050204">
    <property type="entry name" value="AraC_XylS_family_regulators"/>
</dbReference>
<dbReference type="PANTHER" id="PTHR46796">
    <property type="entry name" value="HTH-TYPE TRANSCRIPTIONAL ACTIVATOR RHAS-RELATED"/>
    <property type="match status" value="1"/>
</dbReference>
<dbReference type="EMBL" id="CP061379">
    <property type="protein sequence ID" value="QPF90363.1"/>
    <property type="molecule type" value="Genomic_DNA"/>
</dbReference>
<keyword evidence="1" id="KW-0805">Transcription regulation</keyword>
<dbReference type="GO" id="GO:0043565">
    <property type="term" value="F:sequence-specific DNA binding"/>
    <property type="evidence" value="ECO:0007669"/>
    <property type="project" value="InterPro"/>
</dbReference>
<dbReference type="PROSITE" id="PS00041">
    <property type="entry name" value="HTH_ARAC_FAMILY_1"/>
    <property type="match status" value="1"/>
</dbReference>
<proteinExistence type="predicted"/>
<evidence type="ECO:0000313" key="6">
    <source>
        <dbReference type="Proteomes" id="UP000594621"/>
    </source>
</evidence>
<reference evidence="5 6" key="1">
    <citation type="submission" date="2020-09" db="EMBL/GenBank/DDBJ databases">
        <title>Complete genomes of bradyrhizobia occurring on native shrubby legumes in Australia.</title>
        <authorList>
            <person name="Lafay B."/>
        </authorList>
    </citation>
    <scope>NUCLEOTIDE SEQUENCE [LARGE SCALE GENOMIC DNA]</scope>
    <source>
        <strain evidence="5 6">BDV5040</strain>
    </source>
</reference>
<dbReference type="AlphaFoldDB" id="A0A7S9D3F4"/>
<evidence type="ECO:0000259" key="4">
    <source>
        <dbReference type="PROSITE" id="PS01124"/>
    </source>
</evidence>
<dbReference type="Gene3D" id="1.10.10.60">
    <property type="entry name" value="Homeodomain-like"/>
    <property type="match status" value="2"/>
</dbReference>
<dbReference type="InterPro" id="IPR009057">
    <property type="entry name" value="Homeodomain-like_sf"/>
</dbReference>
<evidence type="ECO:0000256" key="2">
    <source>
        <dbReference type="ARBA" id="ARBA00023125"/>
    </source>
</evidence>
<dbReference type="SMART" id="SM00342">
    <property type="entry name" value="HTH_ARAC"/>
    <property type="match status" value="1"/>
</dbReference>
<dbReference type="RefSeq" id="WP_195799954.1">
    <property type="nucleotide sequence ID" value="NZ_CP061379.1"/>
</dbReference>
<dbReference type="KEGG" id="bcou:IC761_28280"/>
<dbReference type="InterPro" id="IPR018060">
    <property type="entry name" value="HTH_AraC"/>
</dbReference>
<evidence type="ECO:0000313" key="5">
    <source>
        <dbReference type="EMBL" id="QPF90363.1"/>
    </source>
</evidence>